<evidence type="ECO:0000313" key="3">
    <source>
        <dbReference type="EMBL" id="GGS29291.1"/>
    </source>
</evidence>
<evidence type="ECO:0000256" key="1">
    <source>
        <dbReference type="SAM" id="MobiDB-lite"/>
    </source>
</evidence>
<name>A0A918LBK6_STRGD</name>
<evidence type="ECO:0000259" key="2">
    <source>
        <dbReference type="Pfam" id="PF17765"/>
    </source>
</evidence>
<dbReference type="Pfam" id="PF17765">
    <property type="entry name" value="MLTR_LBD"/>
    <property type="match status" value="1"/>
</dbReference>
<comment type="caution">
    <text evidence="3">The sequence shown here is derived from an EMBL/GenBank/DDBJ whole genome shotgun (WGS) entry which is preliminary data.</text>
</comment>
<evidence type="ECO:0000313" key="4">
    <source>
        <dbReference type="Proteomes" id="UP000653493"/>
    </source>
</evidence>
<proteinExistence type="predicted"/>
<dbReference type="PANTHER" id="PTHR35010">
    <property type="entry name" value="BLL4672 PROTEIN-RELATED"/>
    <property type="match status" value="1"/>
</dbReference>
<organism evidence="3 4">
    <name type="scientific">Streptomyces griseoviridis</name>
    <dbReference type="NCBI Taxonomy" id="45398"/>
    <lineage>
        <taxon>Bacteria</taxon>
        <taxon>Bacillati</taxon>
        <taxon>Actinomycetota</taxon>
        <taxon>Actinomycetes</taxon>
        <taxon>Kitasatosporales</taxon>
        <taxon>Streptomycetaceae</taxon>
        <taxon>Streptomyces</taxon>
    </lineage>
</organism>
<protein>
    <recommendedName>
        <fullName evidence="2">MmyB-like transcription regulator ligand binding domain-containing protein</fullName>
    </recommendedName>
</protein>
<dbReference type="AlphaFoldDB" id="A0A918LBK6"/>
<gene>
    <name evidence="3" type="ORF">GCM10010238_17650</name>
</gene>
<accession>A0A918LBK6</accession>
<dbReference type="PANTHER" id="PTHR35010:SF2">
    <property type="entry name" value="BLL4672 PROTEIN"/>
    <property type="match status" value="1"/>
</dbReference>
<dbReference type="InterPro" id="IPR041413">
    <property type="entry name" value="MLTR_LBD"/>
</dbReference>
<feature type="compositionally biased region" description="Low complexity" evidence="1">
    <location>
        <begin position="115"/>
        <end position="133"/>
    </location>
</feature>
<dbReference type="Gene3D" id="3.30.450.180">
    <property type="match status" value="1"/>
</dbReference>
<dbReference type="Proteomes" id="UP000653493">
    <property type="component" value="Unassembled WGS sequence"/>
</dbReference>
<dbReference type="EMBL" id="BMSL01000003">
    <property type="protein sequence ID" value="GGS29291.1"/>
    <property type="molecule type" value="Genomic_DNA"/>
</dbReference>
<feature type="domain" description="MmyB-like transcription regulator ligand binding" evidence="2">
    <location>
        <begin position="2"/>
        <end position="113"/>
    </location>
</feature>
<sequence>MRPGVLVLLERWADLPAFVVGPDRDVLAGTPLAARVNPAWSPGHNLVGFTFLDPRARQVYPDWEDIARQAVSGLRATAAARPAAGLDAFVARLRERSGTFRALWDSHDVADRWRAGNGSRSRASAYSGSTTRPSPSPDPRGRCCTCTSRGPAARTTRRCGASRPASDDQSAFSHGVTPSLPVVPRSRCGVTVTGVAPSFARTRT</sequence>
<keyword evidence="4" id="KW-1185">Reference proteome</keyword>
<reference evidence="3" key="2">
    <citation type="submission" date="2020-09" db="EMBL/GenBank/DDBJ databases">
        <authorList>
            <person name="Sun Q."/>
            <person name="Ohkuma M."/>
        </authorList>
    </citation>
    <scope>NUCLEOTIDE SEQUENCE</scope>
    <source>
        <strain evidence="3">JCM 4234</strain>
    </source>
</reference>
<feature type="region of interest" description="Disordered" evidence="1">
    <location>
        <begin position="114"/>
        <end position="180"/>
    </location>
</feature>
<reference evidence="3" key="1">
    <citation type="journal article" date="2014" name="Int. J. Syst. Evol. Microbiol.">
        <title>Complete genome sequence of Corynebacterium casei LMG S-19264T (=DSM 44701T), isolated from a smear-ripened cheese.</title>
        <authorList>
            <consortium name="US DOE Joint Genome Institute (JGI-PGF)"/>
            <person name="Walter F."/>
            <person name="Albersmeier A."/>
            <person name="Kalinowski J."/>
            <person name="Ruckert C."/>
        </authorList>
    </citation>
    <scope>NUCLEOTIDE SEQUENCE</scope>
    <source>
        <strain evidence="3">JCM 4234</strain>
    </source>
</reference>